<dbReference type="GO" id="GO:0005829">
    <property type="term" value="C:cytosol"/>
    <property type="evidence" value="ECO:0007669"/>
    <property type="project" value="TreeGrafter"/>
</dbReference>
<evidence type="ECO:0000256" key="1">
    <source>
        <dbReference type="ARBA" id="ARBA00000707"/>
    </source>
</evidence>
<dbReference type="SUPFAM" id="SSF54001">
    <property type="entry name" value="Cysteine proteinases"/>
    <property type="match status" value="1"/>
</dbReference>
<dbReference type="Pfam" id="PF02338">
    <property type="entry name" value="OTU"/>
    <property type="match status" value="1"/>
</dbReference>
<comment type="subcellular location">
    <subcellularLocation>
        <location evidence="3">Cytoplasm</location>
    </subcellularLocation>
</comment>
<dbReference type="InterPro" id="IPR038765">
    <property type="entry name" value="Papain-like_cys_pep_sf"/>
</dbReference>
<name>A0A7R9T7A2_MICPS</name>
<dbReference type="GO" id="GO:0004843">
    <property type="term" value="F:cysteine-type deubiquitinase activity"/>
    <property type="evidence" value="ECO:0007669"/>
    <property type="project" value="UniProtKB-UniRule"/>
</dbReference>
<dbReference type="EC" id="3.4.19.12" evidence="3"/>
<keyword evidence="3" id="KW-0645">Protease</keyword>
<evidence type="ECO:0000313" key="6">
    <source>
        <dbReference type="EMBL" id="CAD8227361.1"/>
    </source>
</evidence>
<dbReference type="InterPro" id="IPR003323">
    <property type="entry name" value="OTU_dom"/>
</dbReference>
<dbReference type="EMBL" id="HBDY01000882">
    <property type="protein sequence ID" value="CAD8227361.1"/>
    <property type="molecule type" value="Transcribed_RNA"/>
</dbReference>
<dbReference type="Gene3D" id="3.90.70.80">
    <property type="match status" value="1"/>
</dbReference>
<evidence type="ECO:0000256" key="2">
    <source>
        <dbReference type="ARBA" id="ARBA00022801"/>
    </source>
</evidence>
<dbReference type="PANTHER" id="PTHR13312:SF3">
    <property type="entry name" value="OVARIAN TUMOR DOMAIN-CONTAINING DEUBIQUITINATING ENZYME 3"/>
    <property type="match status" value="1"/>
</dbReference>
<evidence type="ECO:0000256" key="3">
    <source>
        <dbReference type="RuleBase" id="RU367104"/>
    </source>
</evidence>
<accession>A0A7R9T7A2</accession>
<evidence type="ECO:0000259" key="5">
    <source>
        <dbReference type="PROSITE" id="PS50802"/>
    </source>
</evidence>
<comment type="catalytic activity">
    <reaction evidence="1 3">
        <text>Thiol-dependent hydrolysis of ester, thioester, amide, peptide and isopeptide bonds formed by the C-terminal Gly of ubiquitin (a 76-residue protein attached to proteins as an intracellular targeting signal).</text>
        <dbReference type="EC" id="3.4.19.12"/>
    </reaction>
</comment>
<evidence type="ECO:0000256" key="4">
    <source>
        <dbReference type="SAM" id="MobiDB-lite"/>
    </source>
</evidence>
<dbReference type="GO" id="GO:0005634">
    <property type="term" value="C:nucleus"/>
    <property type="evidence" value="ECO:0007669"/>
    <property type="project" value="TreeGrafter"/>
</dbReference>
<keyword evidence="3" id="KW-0788">Thiol protease</keyword>
<feature type="compositionally biased region" description="Polar residues" evidence="4">
    <location>
        <begin position="1"/>
        <end position="10"/>
    </location>
</feature>
<dbReference type="GO" id="GO:0030968">
    <property type="term" value="P:endoplasmic reticulum unfolded protein response"/>
    <property type="evidence" value="ECO:0007669"/>
    <property type="project" value="TreeGrafter"/>
</dbReference>
<dbReference type="AlphaFoldDB" id="A0A7R9T7A2"/>
<dbReference type="PROSITE" id="PS50802">
    <property type="entry name" value="OTU"/>
    <property type="match status" value="1"/>
</dbReference>
<reference evidence="6" key="1">
    <citation type="submission" date="2021-01" db="EMBL/GenBank/DDBJ databases">
        <authorList>
            <person name="Corre E."/>
            <person name="Pelletier E."/>
            <person name="Niang G."/>
            <person name="Scheremetjew M."/>
            <person name="Finn R."/>
            <person name="Kale V."/>
            <person name="Holt S."/>
            <person name="Cochrane G."/>
            <person name="Meng A."/>
            <person name="Brown T."/>
            <person name="Cohen L."/>
        </authorList>
    </citation>
    <scope>NUCLEOTIDE SEQUENCE</scope>
    <source>
        <strain evidence="6">RCC1614</strain>
    </source>
</reference>
<sequence>MTASSSSSPQRQHRGRAWASRWTAPRDDENDADRRSHRASDAARRPTRLALARLADSIVDATASVARAPTRLFDVALKKTKTKAEFFKVIRVRGDGRCMFRSLAVGLAHIRRETLTAADEERNADQLRLAVAESLCRAPEKRKQFPEATTAISYEMTLQTYCQRLLKPSFWGGEPELLVLAKIVRRPIVVYIPAAKVKSAGKQSGYVPIQTYGREFEKGGSGDKTGKGRKPVRLLYNGQNHYDLLIP</sequence>
<proteinExistence type="predicted"/>
<keyword evidence="3" id="KW-0833">Ubl conjugation pathway</keyword>
<organism evidence="6">
    <name type="scientific">Micromonas pusilla</name>
    <name type="common">Picoplanktonic green alga</name>
    <name type="synonym">Chromulina pusilla</name>
    <dbReference type="NCBI Taxonomy" id="38833"/>
    <lineage>
        <taxon>Eukaryota</taxon>
        <taxon>Viridiplantae</taxon>
        <taxon>Chlorophyta</taxon>
        <taxon>Mamiellophyceae</taxon>
        <taxon>Mamiellales</taxon>
        <taxon>Mamiellaceae</taxon>
        <taxon>Micromonas</taxon>
    </lineage>
</organism>
<keyword evidence="2 3" id="KW-0378">Hydrolase</keyword>
<feature type="domain" description="OTU" evidence="5">
    <location>
        <begin position="87"/>
        <end position="247"/>
    </location>
</feature>
<feature type="region of interest" description="Disordered" evidence="4">
    <location>
        <begin position="1"/>
        <end position="44"/>
    </location>
</feature>
<dbReference type="FunFam" id="3.90.70.80:FF:000019">
    <property type="entry name" value="Cysteine proteinases superfamily protein"/>
    <property type="match status" value="1"/>
</dbReference>
<dbReference type="GO" id="GO:0016579">
    <property type="term" value="P:protein deubiquitination"/>
    <property type="evidence" value="ECO:0007669"/>
    <property type="project" value="TreeGrafter"/>
</dbReference>
<protein>
    <recommendedName>
        <fullName evidence="3">Ubiquitin thioesterase OTU</fullName>
        <ecNumber evidence="3">3.4.19.12</ecNumber>
    </recommendedName>
</protein>
<dbReference type="PANTHER" id="PTHR13312">
    <property type="entry name" value="HIV-INDUCED PROTEIN-7-LIKE PROTEASE"/>
    <property type="match status" value="1"/>
</dbReference>
<comment type="function">
    <text evidence="3">Hydrolase that can remove conjugated ubiquitin from proteins and may therefore play an important regulatory role at the level of protein turnover by preventing degradation.</text>
</comment>
<feature type="compositionally biased region" description="Basic and acidic residues" evidence="4">
    <location>
        <begin position="24"/>
        <end position="44"/>
    </location>
</feature>
<gene>
    <name evidence="6" type="ORF">MPUS1402_LOCUS657</name>
</gene>
<dbReference type="GO" id="GO:0036503">
    <property type="term" value="P:ERAD pathway"/>
    <property type="evidence" value="ECO:0007669"/>
    <property type="project" value="TreeGrafter"/>
</dbReference>
<keyword evidence="3" id="KW-0963">Cytoplasm</keyword>